<name>A0ACC3DFA7_9PEZI</name>
<keyword evidence="2" id="KW-1185">Reference proteome</keyword>
<organism evidence="1 2">
    <name type="scientific">Coniosporium uncinatum</name>
    <dbReference type="NCBI Taxonomy" id="93489"/>
    <lineage>
        <taxon>Eukaryota</taxon>
        <taxon>Fungi</taxon>
        <taxon>Dikarya</taxon>
        <taxon>Ascomycota</taxon>
        <taxon>Pezizomycotina</taxon>
        <taxon>Dothideomycetes</taxon>
        <taxon>Dothideomycetes incertae sedis</taxon>
        <taxon>Coniosporium</taxon>
    </lineage>
</organism>
<comment type="caution">
    <text evidence="1">The sequence shown here is derived from an EMBL/GenBank/DDBJ whole genome shotgun (WGS) entry which is preliminary data.</text>
</comment>
<evidence type="ECO:0000313" key="1">
    <source>
        <dbReference type="EMBL" id="KAK3067247.1"/>
    </source>
</evidence>
<feature type="non-terminal residue" evidence="1">
    <location>
        <position position="99"/>
    </location>
</feature>
<reference evidence="1" key="1">
    <citation type="submission" date="2024-09" db="EMBL/GenBank/DDBJ databases">
        <title>Black Yeasts Isolated from many extreme environments.</title>
        <authorList>
            <person name="Coleine C."/>
            <person name="Stajich J.E."/>
            <person name="Selbmann L."/>
        </authorList>
    </citation>
    <scope>NUCLEOTIDE SEQUENCE</scope>
    <source>
        <strain evidence="1">CCFEE 5737</strain>
    </source>
</reference>
<gene>
    <name evidence="1" type="ORF">LTS18_001231</name>
</gene>
<evidence type="ECO:0000313" key="2">
    <source>
        <dbReference type="Proteomes" id="UP001186974"/>
    </source>
</evidence>
<dbReference type="Proteomes" id="UP001186974">
    <property type="component" value="Unassembled WGS sequence"/>
</dbReference>
<sequence>MTPPRPASSMKVEASGSDARPQAEASNTSLTSEPYALTIANSLRKTPQSDEHTGEDDPEHFALPKIEDNGKSPPFSTEQLVMLALATSEERRLTHLDIC</sequence>
<dbReference type="EMBL" id="JAWDJW010005573">
    <property type="protein sequence ID" value="KAK3067247.1"/>
    <property type="molecule type" value="Genomic_DNA"/>
</dbReference>
<accession>A0ACC3DFA7</accession>
<proteinExistence type="predicted"/>
<protein>
    <submittedName>
        <fullName evidence="1">Uncharacterized protein</fullName>
    </submittedName>
</protein>